<organism evidence="1 2">
    <name type="scientific">Dysgonomonas capnocytophagoides</name>
    <dbReference type="NCBI Taxonomy" id="45254"/>
    <lineage>
        <taxon>Bacteria</taxon>
        <taxon>Pseudomonadati</taxon>
        <taxon>Bacteroidota</taxon>
        <taxon>Bacteroidia</taxon>
        <taxon>Bacteroidales</taxon>
        <taxon>Dysgonomonadaceae</taxon>
        <taxon>Dysgonomonas</taxon>
    </lineage>
</organism>
<sequence length="169" mass="20405">MMKNKDRVTVTINIKPHLQDFLRHEFPSHMDGTIIINRREAIGLYIYSMWTILDRPIKKKECTNPCSLSVSIRRDNYYILKGNFIDIPVWREKLINDYLEAEFRLRVRDFFTIGYEKGFRQKDIIDGFLQAYNIKTNAINYDMIKQLDFRNRRDFKNNVVKEIQLTLFK</sequence>
<dbReference type="AlphaFoldDB" id="A0A4Y8KV77"/>
<comment type="caution">
    <text evidence="1">The sequence shown here is derived from an EMBL/GenBank/DDBJ whole genome shotgun (WGS) entry which is preliminary data.</text>
</comment>
<dbReference type="OrthoDB" id="1093708at2"/>
<proteinExistence type="predicted"/>
<name>A0A4Y8KV77_9BACT</name>
<reference evidence="1 2" key="1">
    <citation type="submission" date="2019-03" db="EMBL/GenBank/DDBJ databases">
        <title>San Antonio Military Medical Center submission to MRSN (WRAIR), pending publication.</title>
        <authorList>
            <person name="Blyth D.M."/>
            <person name="Mccarthy S.L."/>
            <person name="Schall S.E."/>
            <person name="Stam J.A."/>
            <person name="Ong A.C."/>
            <person name="Mcgann P.T."/>
        </authorList>
    </citation>
    <scope>NUCLEOTIDE SEQUENCE [LARGE SCALE GENOMIC DNA]</scope>
    <source>
        <strain evidence="1 2">MRSN571793</strain>
    </source>
</reference>
<protein>
    <submittedName>
        <fullName evidence="1">Transcriptional regulator</fullName>
    </submittedName>
</protein>
<evidence type="ECO:0000313" key="2">
    <source>
        <dbReference type="Proteomes" id="UP000297861"/>
    </source>
</evidence>
<dbReference type="Proteomes" id="UP000297861">
    <property type="component" value="Unassembled WGS sequence"/>
</dbReference>
<keyword evidence="2" id="KW-1185">Reference proteome</keyword>
<dbReference type="EMBL" id="SOML01000017">
    <property type="protein sequence ID" value="TFD92577.1"/>
    <property type="molecule type" value="Genomic_DNA"/>
</dbReference>
<evidence type="ECO:0000313" key="1">
    <source>
        <dbReference type="EMBL" id="TFD92577.1"/>
    </source>
</evidence>
<accession>A0A4Y8KV77</accession>
<dbReference type="RefSeq" id="WP_134437534.1">
    <property type="nucleotide sequence ID" value="NZ_SOML01000017.1"/>
</dbReference>
<gene>
    <name evidence="1" type="ORF">E2605_18635</name>
</gene>